<dbReference type="OrthoDB" id="561069at2"/>
<dbReference type="STRING" id="40754.THII_2267"/>
<evidence type="ECO:0000313" key="1">
    <source>
        <dbReference type="EMBL" id="BAP56564.1"/>
    </source>
</evidence>
<dbReference type="NCBIfam" id="NF045776">
    <property type="entry name" value="TumA"/>
    <property type="match status" value="1"/>
</dbReference>
<dbReference type="EMBL" id="AP014633">
    <property type="protein sequence ID" value="BAP56564.1"/>
    <property type="molecule type" value="Genomic_DNA"/>
</dbReference>
<gene>
    <name evidence="1" type="ORF">THII_2267</name>
</gene>
<accession>A0A090AH57</accession>
<dbReference type="Proteomes" id="UP000031623">
    <property type="component" value="Chromosome"/>
</dbReference>
<protein>
    <submittedName>
        <fullName evidence="1">Uncharacterized protein</fullName>
    </submittedName>
</protein>
<dbReference type="HOGENOM" id="CLU_175390_0_0_6"/>
<organism evidence="1 2">
    <name type="scientific">Thioploca ingrica</name>
    <dbReference type="NCBI Taxonomy" id="40754"/>
    <lineage>
        <taxon>Bacteria</taxon>
        <taxon>Pseudomonadati</taxon>
        <taxon>Pseudomonadota</taxon>
        <taxon>Gammaproteobacteria</taxon>
        <taxon>Thiotrichales</taxon>
        <taxon>Thiotrichaceae</taxon>
        <taxon>Thioploca</taxon>
    </lineage>
</organism>
<dbReference type="AlphaFoldDB" id="A0A090AH57"/>
<evidence type="ECO:0000313" key="2">
    <source>
        <dbReference type="Proteomes" id="UP000031623"/>
    </source>
</evidence>
<dbReference type="KEGG" id="tig:THII_2267"/>
<reference evidence="1 2" key="1">
    <citation type="journal article" date="2014" name="ISME J.">
        <title>Ecophysiology of Thioploca ingrica as revealed by the complete genome sequence supplemented with proteomic evidence.</title>
        <authorList>
            <person name="Kojima H."/>
            <person name="Ogura Y."/>
            <person name="Yamamoto N."/>
            <person name="Togashi T."/>
            <person name="Mori H."/>
            <person name="Watanabe T."/>
            <person name="Nemoto F."/>
            <person name="Kurokawa K."/>
            <person name="Hayashi T."/>
            <person name="Fukui M."/>
        </authorList>
    </citation>
    <scope>NUCLEOTIDE SEQUENCE [LARGE SCALE GENOMIC DNA]</scope>
</reference>
<name>A0A090AH57_9GAMM</name>
<sequence length="76" mass="9200">MRKQRIEYNSPLDALIAVAKRLSRYENQYLMESEDFFNKYSQGQLGDKLDFIQWANDYQHYLAIRFKIEKYLQNAA</sequence>
<keyword evidence="2" id="KW-1185">Reference proteome</keyword>
<dbReference type="InterPro" id="IPR054794">
    <property type="entry name" value="TumA"/>
</dbReference>
<proteinExistence type="predicted"/>